<sequence>MSEAPSSDSGSHGAFLAVLAALLVAPGLLAHGSWAVAAFEEWSYGVELFELLAGVGNVLIVATLGVGAVMLLLRRPAGRWMVVTGAVGGIVALVVLIVSLLVLLVGTEDGSTEGFLKMGLPFVCVGLLGPSFTLMCTLAASTGEWLRRGRRGVSDGTEHRRA</sequence>
<evidence type="ECO:0000313" key="3">
    <source>
        <dbReference type="Proteomes" id="UP001180845"/>
    </source>
</evidence>
<dbReference type="RefSeq" id="WP_310278993.1">
    <property type="nucleotide sequence ID" value="NZ_JAVDXW010000002.1"/>
</dbReference>
<dbReference type="AlphaFoldDB" id="A0AAE3ZIN0"/>
<keyword evidence="1" id="KW-0812">Transmembrane</keyword>
<dbReference type="EMBL" id="JAVDXW010000002">
    <property type="protein sequence ID" value="MDR7304636.1"/>
    <property type="molecule type" value="Genomic_DNA"/>
</dbReference>
<organism evidence="2 3">
    <name type="scientific">Haloactinomyces albus</name>
    <dbReference type="NCBI Taxonomy" id="1352928"/>
    <lineage>
        <taxon>Bacteria</taxon>
        <taxon>Bacillati</taxon>
        <taxon>Actinomycetota</taxon>
        <taxon>Actinomycetes</taxon>
        <taxon>Actinopolysporales</taxon>
        <taxon>Actinopolysporaceae</taxon>
        <taxon>Haloactinomyces</taxon>
    </lineage>
</organism>
<feature type="transmembrane region" description="Helical" evidence="1">
    <location>
        <begin position="118"/>
        <end position="141"/>
    </location>
</feature>
<feature type="transmembrane region" description="Helical" evidence="1">
    <location>
        <begin position="80"/>
        <end position="106"/>
    </location>
</feature>
<proteinExistence type="predicted"/>
<name>A0AAE3ZIN0_9ACTN</name>
<keyword evidence="3" id="KW-1185">Reference proteome</keyword>
<gene>
    <name evidence="2" type="ORF">JOF55_004880</name>
</gene>
<feature type="transmembrane region" description="Helical" evidence="1">
    <location>
        <begin position="51"/>
        <end position="73"/>
    </location>
</feature>
<reference evidence="2" key="1">
    <citation type="submission" date="2023-07" db="EMBL/GenBank/DDBJ databases">
        <title>Sequencing the genomes of 1000 actinobacteria strains.</title>
        <authorList>
            <person name="Klenk H.-P."/>
        </authorList>
    </citation>
    <scope>NUCLEOTIDE SEQUENCE</scope>
    <source>
        <strain evidence="2">DSM 45977</strain>
    </source>
</reference>
<accession>A0AAE3ZIN0</accession>
<evidence type="ECO:0000313" key="2">
    <source>
        <dbReference type="EMBL" id="MDR7304636.1"/>
    </source>
</evidence>
<dbReference type="Proteomes" id="UP001180845">
    <property type="component" value="Unassembled WGS sequence"/>
</dbReference>
<keyword evidence="1" id="KW-0472">Membrane</keyword>
<keyword evidence="1" id="KW-1133">Transmembrane helix</keyword>
<protein>
    <submittedName>
        <fullName evidence="2">Uncharacterized protein</fullName>
    </submittedName>
</protein>
<evidence type="ECO:0000256" key="1">
    <source>
        <dbReference type="SAM" id="Phobius"/>
    </source>
</evidence>
<comment type="caution">
    <text evidence="2">The sequence shown here is derived from an EMBL/GenBank/DDBJ whole genome shotgun (WGS) entry which is preliminary data.</text>
</comment>